<evidence type="ECO:0000313" key="1">
    <source>
        <dbReference type="EMBL" id="OEJ86107.1"/>
    </source>
</evidence>
<dbReference type="AlphaFoldDB" id="A0A1E5RGU4"/>
<dbReference type="Pfam" id="PF09796">
    <property type="entry name" value="QCR10"/>
    <property type="match status" value="1"/>
</dbReference>
<reference evidence="2" key="1">
    <citation type="journal article" date="2016" name="Genome Announc.">
        <title>Genome sequences of three species of Hanseniaspora isolated from spontaneous wine fermentations.</title>
        <authorList>
            <person name="Sternes P.R."/>
            <person name="Lee D."/>
            <person name="Kutyna D.R."/>
            <person name="Borneman A.R."/>
        </authorList>
    </citation>
    <scope>NUCLEOTIDE SEQUENCE [LARGE SCALE GENOMIC DNA]</scope>
    <source>
        <strain evidence="2">AWRI3579</strain>
    </source>
</reference>
<dbReference type="PANTHER" id="PTHR28254">
    <property type="entry name" value="CYTOCHROME B-C1 COMPLEX SUBUNIT 10"/>
    <property type="match status" value="1"/>
</dbReference>
<dbReference type="EMBL" id="LPNM01000006">
    <property type="protein sequence ID" value="OEJ86107.1"/>
    <property type="molecule type" value="Genomic_DNA"/>
</dbReference>
<dbReference type="Proteomes" id="UP000095728">
    <property type="component" value="Unassembled WGS sequence"/>
</dbReference>
<sequence>MVAYVSKFAAKTAPHFGSLTLSNLINYTPNLILWGGASAAIIATFTEGWPKFQDTFYKKIPYFGSHWIVEKDPEDLPN</sequence>
<dbReference type="GO" id="GO:0005739">
    <property type="term" value="C:mitochondrion"/>
    <property type="evidence" value="ECO:0007669"/>
    <property type="project" value="GOC"/>
</dbReference>
<dbReference type="STRING" id="56408.A0A1E5RGU4"/>
<comment type="caution">
    <text evidence="1">The sequence shown here is derived from an EMBL/GenBank/DDBJ whole genome shotgun (WGS) entry which is preliminary data.</text>
</comment>
<name>A0A1E5RGU4_9ASCO</name>
<protein>
    <submittedName>
        <fullName evidence="1">Cytochrome b-c1 complex subunit 10</fullName>
    </submittedName>
</protein>
<dbReference type="PANTHER" id="PTHR28254:SF1">
    <property type="entry name" value="CYTOCHROME B-C1 COMPLEX SUBUNIT 10, MITOCHONDRIAL"/>
    <property type="match status" value="1"/>
</dbReference>
<evidence type="ECO:0000313" key="2">
    <source>
        <dbReference type="Proteomes" id="UP000095728"/>
    </source>
</evidence>
<dbReference type="OrthoDB" id="2391627at2759"/>
<dbReference type="InParanoid" id="A0A1E5RGU4"/>
<dbReference type="FunCoup" id="A0A1E5RGU4">
    <property type="interactions" value="110"/>
</dbReference>
<organism evidence="1 2">
    <name type="scientific">Hanseniaspora osmophila</name>
    <dbReference type="NCBI Taxonomy" id="56408"/>
    <lineage>
        <taxon>Eukaryota</taxon>
        <taxon>Fungi</taxon>
        <taxon>Dikarya</taxon>
        <taxon>Ascomycota</taxon>
        <taxon>Saccharomycotina</taxon>
        <taxon>Saccharomycetes</taxon>
        <taxon>Saccharomycodales</taxon>
        <taxon>Saccharomycodaceae</taxon>
        <taxon>Hanseniaspora</taxon>
    </lineage>
</organism>
<dbReference type="InterPro" id="IPR019182">
    <property type="entry name" value="Cytochrome_b-c1_su10_fun"/>
</dbReference>
<dbReference type="GO" id="GO:0006122">
    <property type="term" value="P:mitochondrial electron transport, ubiquinol to cytochrome c"/>
    <property type="evidence" value="ECO:0007669"/>
    <property type="project" value="InterPro"/>
</dbReference>
<proteinExistence type="predicted"/>
<gene>
    <name evidence="1" type="ORF">AWRI3579_g1421</name>
</gene>
<keyword evidence="2" id="KW-1185">Reference proteome</keyword>
<accession>A0A1E5RGU4</accession>